<dbReference type="HAMAP" id="MF_01364_B">
    <property type="entry name" value="Ribosomal_uS14_2_B"/>
    <property type="match status" value="1"/>
</dbReference>
<protein>
    <recommendedName>
        <fullName evidence="7 10">Small ribosomal subunit protein uS14</fullName>
    </recommendedName>
</protein>
<evidence type="ECO:0000313" key="12">
    <source>
        <dbReference type="EMBL" id="OBR93818.1"/>
    </source>
</evidence>
<sequence length="61" mass="7231">MARKALIEKWKKEPKYPTRAYTRCRICGRPHAVLKKYGICRICFRELAYKGEIPGCRKASW</sequence>
<comment type="cofactor">
    <cofactor evidence="10">
        <name>Zn(2+)</name>
        <dbReference type="ChEBI" id="CHEBI:29105"/>
    </cofactor>
    <text evidence="10">Binds 1 zinc ion per subunit.</text>
</comment>
<comment type="function">
    <text evidence="10">Binds 16S rRNA, required for the assembly of 30S particles and may also be responsible for determining the conformation of the 16S rRNA at the A site.</text>
</comment>
<evidence type="ECO:0000256" key="4">
    <source>
        <dbReference type="ARBA" id="ARBA00022884"/>
    </source>
</evidence>
<reference evidence="12 14" key="2">
    <citation type="journal article" date="2016" name="Front. Microbiol.">
        <title>Industrial Acetogenic Biocatalysts: A Comparative Metabolic and Genomic Analysis.</title>
        <authorList>
            <person name="Bengelsdorf F."/>
            <person name="Poehlein A."/>
            <person name="Sonja S."/>
            <person name="Erz C."/>
            <person name="Hummel T."/>
            <person name="Hoffmeister S."/>
            <person name="Daniel R."/>
            <person name="Durre P."/>
        </authorList>
    </citation>
    <scope>NUCLEOTIDE SEQUENCE [LARGE SCALE GENOMIC DNA]</scope>
    <source>
        <strain evidence="12 14">PTA-10522</strain>
    </source>
</reference>
<dbReference type="GO" id="GO:0008270">
    <property type="term" value="F:zinc ion binding"/>
    <property type="evidence" value="ECO:0007669"/>
    <property type="project" value="UniProtKB-UniRule"/>
</dbReference>
<feature type="binding site" evidence="10">
    <location>
        <position position="27"/>
    </location>
    <ligand>
        <name>Zn(2+)</name>
        <dbReference type="ChEBI" id="CHEBI:29105"/>
    </ligand>
</feature>
<dbReference type="Proteomes" id="UP000093694">
    <property type="component" value="Unassembled WGS sequence"/>
</dbReference>
<keyword evidence="5 10" id="KW-0689">Ribosomal protein</keyword>
<feature type="binding site" evidence="10">
    <location>
        <position position="43"/>
    </location>
    <ligand>
        <name>Zn(2+)</name>
        <dbReference type="ChEBI" id="CHEBI:29105"/>
    </ligand>
</feature>
<evidence type="ECO:0000256" key="6">
    <source>
        <dbReference type="ARBA" id="ARBA00023274"/>
    </source>
</evidence>
<dbReference type="PANTHER" id="PTHR19836:SF19">
    <property type="entry name" value="SMALL RIBOSOMAL SUBUNIT PROTEIN US14M"/>
    <property type="match status" value="1"/>
</dbReference>
<organism evidence="11 13">
    <name type="scientific">Clostridium coskatii</name>
    <dbReference type="NCBI Taxonomy" id="1705578"/>
    <lineage>
        <taxon>Bacteria</taxon>
        <taxon>Bacillati</taxon>
        <taxon>Bacillota</taxon>
        <taxon>Clostridia</taxon>
        <taxon>Eubacteriales</taxon>
        <taxon>Clostridiaceae</taxon>
        <taxon>Clostridium</taxon>
    </lineage>
</organism>
<evidence type="ECO:0000256" key="8">
    <source>
        <dbReference type="ARBA" id="ARBA00047110"/>
    </source>
</evidence>
<evidence type="ECO:0000313" key="11">
    <source>
        <dbReference type="EMBL" id="OAA94824.1"/>
    </source>
</evidence>
<dbReference type="PATRIC" id="fig|1705578.3.peg.46"/>
<dbReference type="GO" id="GO:0015935">
    <property type="term" value="C:small ribosomal subunit"/>
    <property type="evidence" value="ECO:0007669"/>
    <property type="project" value="TreeGrafter"/>
</dbReference>
<reference evidence="11 13" key="1">
    <citation type="journal article" date="2015" name="Biotechnol. Bioeng.">
        <title>Genome sequence and phenotypic characterization of Caulobacter segnis.</title>
        <authorList>
            <person name="Patel S."/>
            <person name="Fletcher B."/>
            <person name="Scott D.C."/>
            <person name="Ely B."/>
        </authorList>
    </citation>
    <scope>NUCLEOTIDE SEQUENCE [LARGE SCALE GENOMIC DNA]</scope>
    <source>
        <strain evidence="11 13">PS02</strain>
    </source>
</reference>
<evidence type="ECO:0000256" key="10">
    <source>
        <dbReference type="HAMAP-Rule" id="MF_01364"/>
    </source>
</evidence>
<accession>A0A166UDQ1</accession>
<dbReference type="GO" id="GO:0019843">
    <property type="term" value="F:rRNA binding"/>
    <property type="evidence" value="ECO:0007669"/>
    <property type="project" value="UniProtKB-UniRule"/>
</dbReference>
<dbReference type="Pfam" id="PF00253">
    <property type="entry name" value="Ribosomal_S14"/>
    <property type="match status" value="1"/>
</dbReference>
<keyword evidence="4 10" id="KW-0694">RNA-binding</keyword>
<evidence type="ECO:0000256" key="3">
    <source>
        <dbReference type="ARBA" id="ARBA00022833"/>
    </source>
</evidence>
<dbReference type="Gene3D" id="4.10.830.10">
    <property type="entry name" value="30s Ribosomal Protein S14, Chain N"/>
    <property type="match status" value="1"/>
</dbReference>
<evidence type="ECO:0000256" key="1">
    <source>
        <dbReference type="ARBA" id="ARBA00022723"/>
    </source>
</evidence>
<evidence type="ECO:0000313" key="14">
    <source>
        <dbReference type="Proteomes" id="UP000093694"/>
    </source>
</evidence>
<dbReference type="GO" id="GO:0003735">
    <property type="term" value="F:structural constituent of ribosome"/>
    <property type="evidence" value="ECO:0007669"/>
    <property type="project" value="InterPro"/>
</dbReference>
<keyword evidence="14" id="KW-1185">Reference proteome</keyword>
<dbReference type="EMBL" id="LITQ01000001">
    <property type="protein sequence ID" value="OAA94824.1"/>
    <property type="molecule type" value="Genomic_DNA"/>
</dbReference>
<dbReference type="SUPFAM" id="SSF57716">
    <property type="entry name" value="Glucocorticoid receptor-like (DNA-binding domain)"/>
    <property type="match status" value="1"/>
</dbReference>
<dbReference type="GO" id="GO:0005737">
    <property type="term" value="C:cytoplasm"/>
    <property type="evidence" value="ECO:0007669"/>
    <property type="project" value="UniProtKB-ARBA"/>
</dbReference>
<dbReference type="InterPro" id="IPR023053">
    <property type="entry name" value="Ribosomal_uS14_bact"/>
</dbReference>
<evidence type="ECO:0000256" key="2">
    <source>
        <dbReference type="ARBA" id="ARBA00022730"/>
    </source>
</evidence>
<dbReference type="NCBIfam" id="NF005974">
    <property type="entry name" value="PRK08061.1"/>
    <property type="match status" value="1"/>
</dbReference>
<evidence type="ECO:0000256" key="7">
    <source>
        <dbReference type="ARBA" id="ARBA00035167"/>
    </source>
</evidence>
<keyword evidence="2 10" id="KW-0699">rRNA-binding</keyword>
<keyword evidence="3 10" id="KW-0862">Zinc</keyword>
<evidence type="ECO:0000256" key="5">
    <source>
        <dbReference type="ARBA" id="ARBA00022980"/>
    </source>
</evidence>
<dbReference type="RefSeq" id="WP_013240679.1">
    <property type="nucleotide sequence ID" value="NZ_LITQ01000001.1"/>
</dbReference>
<comment type="subunit">
    <text evidence="8 10">Part of the 30S ribosomal subunit. Contacts proteins S3 and S10.</text>
</comment>
<dbReference type="InterPro" id="IPR001209">
    <property type="entry name" value="Ribosomal_uS14"/>
</dbReference>
<dbReference type="PANTHER" id="PTHR19836">
    <property type="entry name" value="30S RIBOSOMAL PROTEIN S14"/>
    <property type="match status" value="1"/>
</dbReference>
<dbReference type="FunFam" id="4.10.830.10:FF:000001">
    <property type="entry name" value="30S ribosomal protein S14 type Z"/>
    <property type="match status" value="1"/>
</dbReference>
<comment type="similarity">
    <text evidence="9 10">Belongs to the universal ribosomal protein uS14 family. Zinc-binding uS14 subfamily.</text>
</comment>
<evidence type="ECO:0000313" key="13">
    <source>
        <dbReference type="Proteomes" id="UP000077384"/>
    </source>
</evidence>
<dbReference type="AlphaFoldDB" id="A0A166UDQ1"/>
<feature type="binding site" evidence="10">
    <location>
        <position position="40"/>
    </location>
    <ligand>
        <name>Zn(2+)</name>
        <dbReference type="ChEBI" id="CHEBI:29105"/>
    </ligand>
</feature>
<keyword evidence="1 10" id="KW-0479">Metal-binding</keyword>
<comment type="caution">
    <text evidence="11">The sequence shown here is derived from an EMBL/GenBank/DDBJ whole genome shotgun (WGS) entry which is preliminary data.</text>
</comment>
<keyword evidence="6 10" id="KW-0687">Ribonucleoprotein</keyword>
<dbReference type="EMBL" id="LROR01000050">
    <property type="protein sequence ID" value="OBR93818.1"/>
    <property type="molecule type" value="Genomic_DNA"/>
</dbReference>
<dbReference type="InterPro" id="IPR043140">
    <property type="entry name" value="Ribosomal_uS14_sf"/>
</dbReference>
<evidence type="ECO:0000256" key="9">
    <source>
        <dbReference type="ARBA" id="ARBA00060857"/>
    </source>
</evidence>
<feature type="binding site" evidence="10">
    <location>
        <position position="24"/>
    </location>
    <ligand>
        <name>Zn(2+)</name>
        <dbReference type="ChEBI" id="CHEBI:29105"/>
    </ligand>
</feature>
<dbReference type="Proteomes" id="UP000077384">
    <property type="component" value="Unassembled WGS sequence"/>
</dbReference>
<proteinExistence type="inferred from homology"/>
<name>A0A166UDQ1_9CLOT</name>
<dbReference type="GO" id="GO:0006412">
    <property type="term" value="P:translation"/>
    <property type="evidence" value="ECO:0007669"/>
    <property type="project" value="UniProtKB-UniRule"/>
</dbReference>
<gene>
    <name evidence="10 11" type="primary">rpsZ</name>
    <name evidence="10" type="synonym">rpsN</name>
    <name evidence="12" type="ORF">CLCOS_22160</name>
    <name evidence="11" type="ORF">WX73_01232</name>
</gene>